<gene>
    <name evidence="1" type="ORF">MCOR_6346</name>
</gene>
<name>A0A6J8AD34_MYTCO</name>
<protein>
    <recommendedName>
        <fullName evidence="3">C3H1-type domain-containing protein</fullName>
    </recommendedName>
</protein>
<evidence type="ECO:0000313" key="1">
    <source>
        <dbReference type="EMBL" id="CAC5365812.1"/>
    </source>
</evidence>
<reference evidence="1 2" key="1">
    <citation type="submission" date="2020-06" db="EMBL/GenBank/DDBJ databases">
        <authorList>
            <person name="Li R."/>
            <person name="Bekaert M."/>
        </authorList>
    </citation>
    <scope>NUCLEOTIDE SEQUENCE [LARGE SCALE GENOMIC DNA]</scope>
    <source>
        <strain evidence="2">wild</strain>
    </source>
</reference>
<dbReference type="AlphaFoldDB" id="A0A6J8AD34"/>
<keyword evidence="2" id="KW-1185">Reference proteome</keyword>
<sequence>MLEGKDINLSLLLYPKNEVPQTRSVFSEGLTVDLSAPRDPRLEKSLTLDEFNKAFRKLRNIICKVYPQRRDELDQYEADINDIAYNYGPRFYRYHKLFSAKAANAIIEHNIAINWGKVDDRLLHLVMNGLQSEECELCGDYDHTTKFCQKQVYQETPLCVPQNTTNARVVDKTKDRYGRSIVQVEGHDLFNNFKYGTCKWKDCKFTHACLECKSRGHGFKTCVNNNKDTSNQNKTADKLKVKTAR</sequence>
<accession>A0A6J8AD34</accession>
<proteinExistence type="predicted"/>
<dbReference type="EMBL" id="CACVKT020001187">
    <property type="protein sequence ID" value="CAC5365812.1"/>
    <property type="molecule type" value="Genomic_DNA"/>
</dbReference>
<dbReference type="OrthoDB" id="6130701at2759"/>
<evidence type="ECO:0008006" key="3">
    <source>
        <dbReference type="Google" id="ProtNLM"/>
    </source>
</evidence>
<dbReference type="Proteomes" id="UP000507470">
    <property type="component" value="Unassembled WGS sequence"/>
</dbReference>
<organism evidence="1 2">
    <name type="scientific">Mytilus coruscus</name>
    <name type="common">Sea mussel</name>
    <dbReference type="NCBI Taxonomy" id="42192"/>
    <lineage>
        <taxon>Eukaryota</taxon>
        <taxon>Metazoa</taxon>
        <taxon>Spiralia</taxon>
        <taxon>Lophotrochozoa</taxon>
        <taxon>Mollusca</taxon>
        <taxon>Bivalvia</taxon>
        <taxon>Autobranchia</taxon>
        <taxon>Pteriomorphia</taxon>
        <taxon>Mytilida</taxon>
        <taxon>Mytiloidea</taxon>
        <taxon>Mytilidae</taxon>
        <taxon>Mytilinae</taxon>
        <taxon>Mytilus</taxon>
    </lineage>
</organism>
<evidence type="ECO:0000313" key="2">
    <source>
        <dbReference type="Proteomes" id="UP000507470"/>
    </source>
</evidence>